<comment type="caution">
    <text evidence="1">The sequence shown here is derived from an EMBL/GenBank/DDBJ whole genome shotgun (WGS) entry which is preliminary data.</text>
</comment>
<reference evidence="1" key="1">
    <citation type="submission" date="2023-04" db="EMBL/GenBank/DDBJ databases">
        <title>Draft Genome sequencing of Naganishia species isolated from polar environments using Oxford Nanopore Technology.</title>
        <authorList>
            <person name="Leo P."/>
            <person name="Venkateswaran K."/>
        </authorList>
    </citation>
    <scope>NUCLEOTIDE SEQUENCE</scope>
    <source>
        <strain evidence="1">DBVPG 5303</strain>
    </source>
</reference>
<evidence type="ECO:0000313" key="1">
    <source>
        <dbReference type="EMBL" id="KAJ9119964.1"/>
    </source>
</evidence>
<keyword evidence="2" id="KW-1185">Reference proteome</keyword>
<organism evidence="1 2">
    <name type="scientific">Naganishia onofrii</name>
    <dbReference type="NCBI Taxonomy" id="1851511"/>
    <lineage>
        <taxon>Eukaryota</taxon>
        <taxon>Fungi</taxon>
        <taxon>Dikarya</taxon>
        <taxon>Basidiomycota</taxon>
        <taxon>Agaricomycotina</taxon>
        <taxon>Tremellomycetes</taxon>
        <taxon>Filobasidiales</taxon>
        <taxon>Filobasidiaceae</taxon>
        <taxon>Naganishia</taxon>
    </lineage>
</organism>
<accession>A0ACC2X7E3</accession>
<dbReference type="Proteomes" id="UP001234202">
    <property type="component" value="Unassembled WGS sequence"/>
</dbReference>
<gene>
    <name evidence="1" type="ORF">QFC24_005447</name>
</gene>
<protein>
    <submittedName>
        <fullName evidence="1">Uncharacterized protein</fullName>
    </submittedName>
</protein>
<proteinExistence type="predicted"/>
<name>A0ACC2X7E3_9TREE</name>
<sequence length="187" mass="21552">MTPSKGTTADTTSRYTLRSHTRTLSARKNPNDDDGPASLQGYTRDEEDTQTGQSSDTSRQIVRASSSSNKPSRSQVRLNGDDWEEAAALSGDTEYVKEWTKVCKVQKARLERYKALLAHIRKNKPELEVKLVKWLEKQHVTQDLKNMLWDLTFLDLQEKFLVWVDDPDCPMWYMEDQKNVRVSDARA</sequence>
<dbReference type="EMBL" id="JASBWV010000022">
    <property type="protein sequence ID" value="KAJ9119964.1"/>
    <property type="molecule type" value="Genomic_DNA"/>
</dbReference>
<evidence type="ECO:0000313" key="2">
    <source>
        <dbReference type="Proteomes" id="UP001234202"/>
    </source>
</evidence>